<feature type="domain" description="BFN" evidence="1">
    <location>
        <begin position="9"/>
        <end position="142"/>
    </location>
</feature>
<accession>A0A3B0VEH6</accession>
<protein>
    <recommendedName>
        <fullName evidence="1">BFN domain-containing protein</fullName>
    </recommendedName>
</protein>
<organism evidence="2">
    <name type="scientific">hydrothermal vent metagenome</name>
    <dbReference type="NCBI Taxonomy" id="652676"/>
    <lineage>
        <taxon>unclassified sequences</taxon>
        <taxon>metagenomes</taxon>
        <taxon>ecological metagenomes</taxon>
    </lineage>
</organism>
<dbReference type="EMBL" id="UOEZ01000078">
    <property type="protein sequence ID" value="VAW38733.1"/>
    <property type="molecule type" value="Genomic_DNA"/>
</dbReference>
<dbReference type="PROSITE" id="PS51658">
    <property type="entry name" value="BFN"/>
    <property type="match status" value="1"/>
</dbReference>
<evidence type="ECO:0000313" key="2">
    <source>
        <dbReference type="EMBL" id="VAW38733.1"/>
    </source>
</evidence>
<sequence length="179" mass="19351">MNTTLKAKLIEMNVSGITVDPFTNAPIVILKGVEDNSVALPIWIGALEAGAIAAEMEGVKFTRPMTHDLIKTLMGKTGAAVKRIEIFDLIDNVYYANIFVKDSNGASHCIDSRPSDAIAIALRTDASIFVSLDVIEKTGDIEQGKSRQPCVKECEGAASESLLEMLEDLSPEAFGKYKM</sequence>
<evidence type="ECO:0000259" key="1">
    <source>
        <dbReference type="PROSITE" id="PS51658"/>
    </source>
</evidence>
<reference evidence="2" key="1">
    <citation type="submission" date="2018-06" db="EMBL/GenBank/DDBJ databases">
        <authorList>
            <person name="Zhirakovskaya E."/>
        </authorList>
    </citation>
    <scope>NUCLEOTIDE SEQUENCE</scope>
</reference>
<dbReference type="SUPFAM" id="SSF103256">
    <property type="entry name" value="Hypothetical protein TM0160"/>
    <property type="match status" value="1"/>
</dbReference>
<dbReference type="InterPro" id="IPR003729">
    <property type="entry name" value="Bi_nuclease_dom"/>
</dbReference>
<dbReference type="InterPro" id="IPR036104">
    <property type="entry name" value="BFN_sf"/>
</dbReference>
<name>A0A3B0VEH6_9ZZZZ</name>
<dbReference type="PANTHER" id="PTHR15160">
    <property type="entry name" value="VON HIPPEL-LINDAU PROTEIN"/>
    <property type="match status" value="1"/>
</dbReference>
<dbReference type="AlphaFoldDB" id="A0A3B0VEH6"/>
<proteinExistence type="predicted"/>
<dbReference type="Gene3D" id="3.10.690.10">
    <property type="entry name" value="Bifunctional nuclease domain"/>
    <property type="match status" value="1"/>
</dbReference>
<dbReference type="PANTHER" id="PTHR15160:SF1">
    <property type="entry name" value="VON HIPPEL-LINDAU DISEASE TUMOR SUPPRESSOR"/>
    <property type="match status" value="1"/>
</dbReference>
<gene>
    <name evidence="2" type="ORF">MNBD_DELTA02-595</name>
</gene>
<dbReference type="Pfam" id="PF02577">
    <property type="entry name" value="BFN_dom"/>
    <property type="match status" value="1"/>
</dbReference>
<dbReference type="GO" id="GO:0004518">
    <property type="term" value="F:nuclease activity"/>
    <property type="evidence" value="ECO:0007669"/>
    <property type="project" value="InterPro"/>
</dbReference>